<gene>
    <name evidence="2" type="ORF">TCAL_14561</name>
</gene>
<feature type="compositionally biased region" description="Basic and acidic residues" evidence="1">
    <location>
        <begin position="215"/>
        <end position="230"/>
    </location>
</feature>
<dbReference type="Proteomes" id="UP000318571">
    <property type="component" value="Chromosome 2"/>
</dbReference>
<dbReference type="AlphaFoldDB" id="A0A553PAY0"/>
<feature type="region of interest" description="Disordered" evidence="1">
    <location>
        <begin position="1"/>
        <end position="34"/>
    </location>
</feature>
<feature type="compositionally biased region" description="Basic residues" evidence="1">
    <location>
        <begin position="148"/>
        <end position="157"/>
    </location>
</feature>
<protein>
    <submittedName>
        <fullName evidence="2">Uncharacterized protein</fullName>
    </submittedName>
</protein>
<evidence type="ECO:0000313" key="2">
    <source>
        <dbReference type="EMBL" id="TRY74837.1"/>
    </source>
</evidence>
<evidence type="ECO:0000256" key="1">
    <source>
        <dbReference type="SAM" id="MobiDB-lite"/>
    </source>
</evidence>
<name>A0A553PAY0_TIGCA</name>
<comment type="caution">
    <text evidence="2">The sequence shown here is derived from an EMBL/GenBank/DDBJ whole genome shotgun (WGS) entry which is preliminary data.</text>
</comment>
<reference evidence="2 3" key="1">
    <citation type="journal article" date="2018" name="Nat. Ecol. Evol.">
        <title>Genomic signatures of mitonuclear coevolution across populations of Tigriopus californicus.</title>
        <authorList>
            <person name="Barreto F.S."/>
            <person name="Watson E.T."/>
            <person name="Lima T.G."/>
            <person name="Willett C.S."/>
            <person name="Edmands S."/>
            <person name="Li W."/>
            <person name="Burton R.S."/>
        </authorList>
    </citation>
    <scope>NUCLEOTIDE SEQUENCE [LARGE SCALE GENOMIC DNA]</scope>
    <source>
        <strain evidence="2 3">San Diego</strain>
    </source>
</reference>
<evidence type="ECO:0000313" key="3">
    <source>
        <dbReference type="Proteomes" id="UP000318571"/>
    </source>
</evidence>
<proteinExistence type="predicted"/>
<keyword evidence="3" id="KW-1185">Reference proteome</keyword>
<feature type="compositionally biased region" description="Low complexity" evidence="1">
    <location>
        <begin position="12"/>
        <end position="34"/>
    </location>
</feature>
<feature type="region of interest" description="Disordered" evidence="1">
    <location>
        <begin position="138"/>
        <end position="230"/>
    </location>
</feature>
<dbReference type="EMBL" id="VCGU01000005">
    <property type="protein sequence ID" value="TRY74837.1"/>
    <property type="molecule type" value="Genomic_DNA"/>
</dbReference>
<organism evidence="2 3">
    <name type="scientific">Tigriopus californicus</name>
    <name type="common">Marine copepod</name>
    <dbReference type="NCBI Taxonomy" id="6832"/>
    <lineage>
        <taxon>Eukaryota</taxon>
        <taxon>Metazoa</taxon>
        <taxon>Ecdysozoa</taxon>
        <taxon>Arthropoda</taxon>
        <taxon>Crustacea</taxon>
        <taxon>Multicrustacea</taxon>
        <taxon>Hexanauplia</taxon>
        <taxon>Copepoda</taxon>
        <taxon>Harpacticoida</taxon>
        <taxon>Harpacticidae</taxon>
        <taxon>Tigriopus</taxon>
    </lineage>
</organism>
<accession>A0A553PAY0</accession>
<sequence>MPQSEDIRIPKGRSSSSSNSASSTPPPTISIDRSMDLSSSSLQDDLNRLEVIDDLNINRWLMRIMRLGGGAVNKCSTGSSGYGQHALSLGGLHNRNRRKSAVEVNLTGGGSYLRPPQMGTRNRRFSDSMHLMIGPNFLGNGSNSASHNSRRLSHVGKKGSTEQSNLVRMRHSALGSSAPSLSSSMSRRIQEEENEETEKQGNVGLSPNFHFHSKQVTDREVDRPCFEAHK</sequence>
<dbReference type="OMA" id="WLMRIMR"/>
<feature type="compositionally biased region" description="Low complexity" evidence="1">
    <location>
        <begin position="172"/>
        <end position="186"/>
    </location>
</feature>